<dbReference type="InterPro" id="IPR004360">
    <property type="entry name" value="Glyas_Fos-R_dOase_dom"/>
</dbReference>
<dbReference type="InterPro" id="IPR037523">
    <property type="entry name" value="VOC_core"/>
</dbReference>
<evidence type="ECO:0000313" key="2">
    <source>
        <dbReference type="EMBL" id="KKL13840.1"/>
    </source>
</evidence>
<evidence type="ECO:0000259" key="1">
    <source>
        <dbReference type="PROSITE" id="PS51819"/>
    </source>
</evidence>
<name>A0A0F9AWM6_9ZZZZ</name>
<dbReference type="PANTHER" id="PTHR36503">
    <property type="entry name" value="BLR2520 PROTEIN"/>
    <property type="match status" value="1"/>
</dbReference>
<reference evidence="2" key="1">
    <citation type="journal article" date="2015" name="Nature">
        <title>Complex archaea that bridge the gap between prokaryotes and eukaryotes.</title>
        <authorList>
            <person name="Spang A."/>
            <person name="Saw J.H."/>
            <person name="Jorgensen S.L."/>
            <person name="Zaremba-Niedzwiedzka K."/>
            <person name="Martijn J."/>
            <person name="Lind A.E."/>
            <person name="van Eijk R."/>
            <person name="Schleper C."/>
            <person name="Guy L."/>
            <person name="Ettema T.J."/>
        </authorList>
    </citation>
    <scope>NUCLEOTIDE SEQUENCE</scope>
</reference>
<dbReference type="PROSITE" id="PS51819">
    <property type="entry name" value="VOC"/>
    <property type="match status" value="1"/>
</dbReference>
<dbReference type="Pfam" id="PF00903">
    <property type="entry name" value="Glyoxalase"/>
    <property type="match status" value="1"/>
</dbReference>
<accession>A0A0F9AWM6</accession>
<dbReference type="SUPFAM" id="SSF54593">
    <property type="entry name" value="Glyoxalase/Bleomycin resistance protein/Dihydroxybiphenyl dioxygenase"/>
    <property type="match status" value="1"/>
</dbReference>
<protein>
    <recommendedName>
        <fullName evidence="1">VOC domain-containing protein</fullName>
    </recommendedName>
</protein>
<gene>
    <name evidence="2" type="ORF">LCGC14_2521720</name>
</gene>
<feature type="non-terminal residue" evidence="2">
    <location>
        <position position="1"/>
    </location>
</feature>
<organism evidence="2">
    <name type="scientific">marine sediment metagenome</name>
    <dbReference type="NCBI Taxonomy" id="412755"/>
    <lineage>
        <taxon>unclassified sequences</taxon>
        <taxon>metagenomes</taxon>
        <taxon>ecological metagenomes</taxon>
    </lineage>
</organism>
<dbReference type="Gene3D" id="3.10.180.10">
    <property type="entry name" value="2,3-Dihydroxybiphenyl 1,2-Dioxygenase, domain 1"/>
    <property type="match status" value="1"/>
</dbReference>
<dbReference type="InterPro" id="IPR029068">
    <property type="entry name" value="Glyas_Bleomycin-R_OHBP_Dase"/>
</dbReference>
<feature type="domain" description="VOC" evidence="1">
    <location>
        <begin position="14"/>
        <end position="139"/>
    </location>
</feature>
<dbReference type="EMBL" id="LAZR01040698">
    <property type="protein sequence ID" value="KKL13840.1"/>
    <property type="molecule type" value="Genomic_DNA"/>
</dbReference>
<comment type="caution">
    <text evidence="2">The sequence shown here is derived from an EMBL/GenBank/DDBJ whole genome shotgun (WGS) entry which is preliminary data.</text>
</comment>
<sequence length="152" mass="16773">RLRLSTRKEAPVNQMIFINLPVSDVQAATDFYKALGATKNELFSNEASSSMVISDTITVMLLSHDRWREFTPKQIPDAHKSAQVLLCLSMESPEACDAAVAAATLAGGKPDPTPKQDHGFMYGRSYEDPDGHIWEVMWMDVAALQESMAAQN</sequence>
<proteinExistence type="predicted"/>
<dbReference type="AlphaFoldDB" id="A0A0F9AWM6"/>
<dbReference type="PANTHER" id="PTHR36503:SF2">
    <property type="entry name" value="BLR2408 PROTEIN"/>
    <property type="match status" value="1"/>
</dbReference>